<dbReference type="GO" id="GO:0042254">
    <property type="term" value="P:ribosome biogenesis"/>
    <property type="evidence" value="ECO:0007669"/>
    <property type="project" value="UniProtKB-KW"/>
</dbReference>
<dbReference type="InterPro" id="IPR027417">
    <property type="entry name" value="P-loop_NTPase"/>
</dbReference>
<sequence>MNNIVAIVGRPNVGKSTLFNRLIQRREAIVDSVSGVTRDRNYGKSEWNGKEFSVIDTGGYVRGSDDVFEGEIRKQVELAIDEADVIIFVVDVEEGITPMDDAVAKLLRKVTKPVLLAVNKVDNSMREKDAVEFYNLGLGEYFTFASISGSGTGDLLDALIDAFPVKPEPTQEEVVLPRFCVVGRPNAGKSSFINALIGEDRYIVTDIAGTTRDSIDTKFDRFGFEFNLVDTAGIRRKAKVKEDLEFYSVMRSVRAIEHSDVCILIIDATRGFEGQDQNIFWLAEKNRKGVVILVNKWDLVEKDTMSTRDYETKIREQLQPFTDVPILFVSALTKQRLLKALEETVKVYENRSQRISTSKFNDYMLKLIENHPPPALKGKYVKIKYCMQLPTPTPQFVFFANMPQYVKEAYKRFLENKIRENWDFSGVPIDIYIREK</sequence>
<dbReference type="Gene3D" id="3.30.300.20">
    <property type="match status" value="1"/>
</dbReference>
<dbReference type="InterPro" id="IPR005225">
    <property type="entry name" value="Small_GTP-bd"/>
</dbReference>
<evidence type="ECO:0000256" key="1">
    <source>
        <dbReference type="ARBA" id="ARBA00008279"/>
    </source>
</evidence>
<evidence type="ECO:0000256" key="11">
    <source>
        <dbReference type="SAM" id="Coils"/>
    </source>
</evidence>
<dbReference type="InterPro" id="IPR016484">
    <property type="entry name" value="GTPase_Der"/>
</dbReference>
<keyword evidence="5 8" id="KW-0547">Nucleotide-binding</keyword>
<dbReference type="SUPFAM" id="SSF52540">
    <property type="entry name" value="P-loop containing nucleoside triphosphate hydrolases"/>
    <property type="match status" value="2"/>
</dbReference>
<evidence type="ECO:0000256" key="8">
    <source>
        <dbReference type="HAMAP-Rule" id="MF_00195"/>
    </source>
</evidence>
<evidence type="ECO:0000256" key="2">
    <source>
        <dbReference type="ARBA" id="ARBA00020953"/>
    </source>
</evidence>
<feature type="coiled-coil region" evidence="11">
    <location>
        <begin position="331"/>
        <end position="358"/>
    </location>
</feature>
<dbReference type="Pfam" id="PF01926">
    <property type="entry name" value="MMR_HSR1"/>
    <property type="match status" value="2"/>
</dbReference>
<feature type="domain" description="EngA-type G" evidence="12">
    <location>
        <begin position="3"/>
        <end position="167"/>
    </location>
</feature>
<dbReference type="PIRSF" id="PIRSF006485">
    <property type="entry name" value="GTP-binding_EngA"/>
    <property type="match status" value="1"/>
</dbReference>
<dbReference type="PANTHER" id="PTHR43834">
    <property type="entry name" value="GTPASE DER"/>
    <property type="match status" value="1"/>
</dbReference>
<comment type="similarity">
    <text evidence="1 8 9 10">Belongs to the TRAFAC class TrmE-Era-EngA-EngB-Septin-like GTPase superfamily. EngA (Der) GTPase family.</text>
</comment>
<dbReference type="InterPro" id="IPR006073">
    <property type="entry name" value="GTP-bd"/>
</dbReference>
<feature type="binding site" evidence="8">
    <location>
        <begin position="56"/>
        <end position="60"/>
    </location>
    <ligand>
        <name>GTP</name>
        <dbReference type="ChEBI" id="CHEBI:37565"/>
        <label>1</label>
    </ligand>
</feature>
<keyword evidence="6 8" id="KW-0342">GTP-binding</keyword>
<dbReference type="CDD" id="cd01894">
    <property type="entry name" value="EngA1"/>
    <property type="match status" value="1"/>
</dbReference>
<dbReference type="Proteomes" id="UP000029554">
    <property type="component" value="Unassembled WGS sequence"/>
</dbReference>
<evidence type="ECO:0000256" key="4">
    <source>
        <dbReference type="ARBA" id="ARBA00022737"/>
    </source>
</evidence>
<dbReference type="GO" id="GO:0043022">
    <property type="term" value="F:ribosome binding"/>
    <property type="evidence" value="ECO:0007669"/>
    <property type="project" value="TreeGrafter"/>
</dbReference>
<comment type="function">
    <text evidence="8 10">GTPase that plays an essential role in the late steps of ribosome biogenesis.</text>
</comment>
<feature type="binding site" evidence="8">
    <location>
        <begin position="183"/>
        <end position="190"/>
    </location>
    <ligand>
        <name>GTP</name>
        <dbReference type="ChEBI" id="CHEBI:37565"/>
        <label>2</label>
    </ligand>
</feature>
<feature type="binding site" evidence="8">
    <location>
        <begin position="295"/>
        <end position="298"/>
    </location>
    <ligand>
        <name>GTP</name>
        <dbReference type="ChEBI" id="CHEBI:37565"/>
        <label>2</label>
    </ligand>
</feature>
<dbReference type="InterPro" id="IPR032859">
    <property type="entry name" value="KH_dom-like"/>
</dbReference>
<dbReference type="GO" id="GO:0005525">
    <property type="term" value="F:GTP binding"/>
    <property type="evidence" value="ECO:0007669"/>
    <property type="project" value="UniProtKB-UniRule"/>
</dbReference>
<dbReference type="PRINTS" id="PR00326">
    <property type="entry name" value="GTP1OBG"/>
</dbReference>
<feature type="domain" description="EngA-type G" evidence="12">
    <location>
        <begin position="177"/>
        <end position="352"/>
    </location>
</feature>
<dbReference type="OrthoDB" id="9805918at2"/>
<dbReference type="PROSITE" id="PS51712">
    <property type="entry name" value="G_ENGA"/>
    <property type="match status" value="2"/>
</dbReference>
<dbReference type="NCBIfam" id="TIGR00231">
    <property type="entry name" value="small_GTP"/>
    <property type="match status" value="2"/>
</dbReference>
<accession>A0A095UZF8</accession>
<evidence type="ECO:0000256" key="7">
    <source>
        <dbReference type="ARBA" id="ARBA00032345"/>
    </source>
</evidence>
<comment type="caution">
    <text evidence="13">The sequence shown here is derived from an EMBL/GenBank/DDBJ whole genome shotgun (WGS) entry which is preliminary data.</text>
</comment>
<feature type="binding site" evidence="8">
    <location>
        <begin position="119"/>
        <end position="122"/>
    </location>
    <ligand>
        <name>GTP</name>
        <dbReference type="ChEBI" id="CHEBI:37565"/>
        <label>1</label>
    </ligand>
</feature>
<dbReference type="HAMAP" id="MF_00195">
    <property type="entry name" value="GTPase_Der"/>
    <property type="match status" value="1"/>
</dbReference>
<dbReference type="Pfam" id="PF14714">
    <property type="entry name" value="KH_dom-like"/>
    <property type="match status" value="1"/>
</dbReference>
<keyword evidence="4 10" id="KW-0677">Repeat</keyword>
<dbReference type="Gene3D" id="3.40.50.300">
    <property type="entry name" value="P-loop containing nucleotide triphosphate hydrolases"/>
    <property type="match status" value="2"/>
</dbReference>
<dbReference type="PANTHER" id="PTHR43834:SF6">
    <property type="entry name" value="GTPASE DER"/>
    <property type="match status" value="1"/>
</dbReference>
<evidence type="ECO:0000259" key="12">
    <source>
        <dbReference type="PROSITE" id="PS51712"/>
    </source>
</evidence>
<keyword evidence="11" id="KW-0175">Coiled coil</keyword>
<dbReference type="InterPro" id="IPR031166">
    <property type="entry name" value="G_ENGA"/>
</dbReference>
<dbReference type="FunFam" id="3.40.50.300:FF:000040">
    <property type="entry name" value="GTPase Der"/>
    <property type="match status" value="1"/>
</dbReference>
<dbReference type="RefSeq" id="WP_035125570.1">
    <property type="nucleotide sequence ID" value="NZ_JRHH01000003.1"/>
</dbReference>
<dbReference type="FunFam" id="3.40.50.300:FF:000953">
    <property type="entry name" value="GTPase Der"/>
    <property type="match status" value="1"/>
</dbReference>
<dbReference type="FunFam" id="3.30.300.20:FF:000004">
    <property type="entry name" value="GTPase Der"/>
    <property type="match status" value="1"/>
</dbReference>
<reference evidence="13 14" key="1">
    <citation type="submission" date="2014-09" db="EMBL/GenBank/DDBJ databases">
        <title>Whole Genome Shotgun of Flavobacterium aquatile LMG 4008.</title>
        <authorList>
            <person name="Gale A.N."/>
            <person name="Pipes S.E."/>
            <person name="Newman J.D."/>
        </authorList>
    </citation>
    <scope>NUCLEOTIDE SEQUENCE [LARGE SCALE GENOMIC DNA]</scope>
    <source>
        <strain evidence="13 14">LMG 4008</strain>
    </source>
</reference>
<evidence type="ECO:0000313" key="14">
    <source>
        <dbReference type="Proteomes" id="UP000029554"/>
    </source>
</evidence>
<evidence type="ECO:0000313" key="13">
    <source>
        <dbReference type="EMBL" id="KGD67980.1"/>
    </source>
</evidence>
<dbReference type="NCBIfam" id="TIGR03594">
    <property type="entry name" value="GTPase_EngA"/>
    <property type="match status" value="1"/>
</dbReference>
<dbReference type="InterPro" id="IPR015946">
    <property type="entry name" value="KH_dom-like_a/b"/>
</dbReference>
<feature type="binding site" evidence="8">
    <location>
        <begin position="230"/>
        <end position="234"/>
    </location>
    <ligand>
        <name>GTP</name>
        <dbReference type="ChEBI" id="CHEBI:37565"/>
        <label>2</label>
    </ligand>
</feature>
<keyword evidence="3 8" id="KW-0690">Ribosome biogenesis</keyword>
<feature type="binding site" evidence="8">
    <location>
        <begin position="9"/>
        <end position="16"/>
    </location>
    <ligand>
        <name>GTP</name>
        <dbReference type="ChEBI" id="CHEBI:37565"/>
        <label>1</label>
    </ligand>
</feature>
<dbReference type="STRING" id="1453498.LG45_06660"/>
<keyword evidence="14" id="KW-1185">Reference proteome</keyword>
<dbReference type="eggNOG" id="COG1160">
    <property type="taxonomic scope" value="Bacteria"/>
</dbReference>
<protein>
    <recommendedName>
        <fullName evidence="2 8">GTPase Der</fullName>
    </recommendedName>
    <alternativeName>
        <fullName evidence="7 8">GTP-binding protein EngA</fullName>
    </alternativeName>
</protein>
<name>A0A095UZF8_9FLAO</name>
<evidence type="ECO:0000256" key="10">
    <source>
        <dbReference type="RuleBase" id="RU004481"/>
    </source>
</evidence>
<dbReference type="EMBL" id="JRHH01000003">
    <property type="protein sequence ID" value="KGD67980.1"/>
    <property type="molecule type" value="Genomic_DNA"/>
</dbReference>
<organism evidence="13 14">
    <name type="scientific">Flavobacterium aquatile LMG 4008 = ATCC 11947</name>
    <dbReference type="NCBI Taxonomy" id="1453498"/>
    <lineage>
        <taxon>Bacteria</taxon>
        <taxon>Pseudomonadati</taxon>
        <taxon>Bacteroidota</taxon>
        <taxon>Flavobacteriia</taxon>
        <taxon>Flavobacteriales</taxon>
        <taxon>Flavobacteriaceae</taxon>
        <taxon>Flavobacterium</taxon>
    </lineage>
</organism>
<evidence type="ECO:0000256" key="9">
    <source>
        <dbReference type="PROSITE-ProRule" id="PRU01049"/>
    </source>
</evidence>
<gene>
    <name evidence="8" type="primary">der</name>
    <name evidence="13" type="ORF">LG45_06660</name>
</gene>
<evidence type="ECO:0000256" key="3">
    <source>
        <dbReference type="ARBA" id="ARBA00022517"/>
    </source>
</evidence>
<evidence type="ECO:0000256" key="5">
    <source>
        <dbReference type="ARBA" id="ARBA00022741"/>
    </source>
</evidence>
<dbReference type="AlphaFoldDB" id="A0A095UZF8"/>
<proteinExistence type="inferred from homology"/>
<evidence type="ECO:0000256" key="6">
    <source>
        <dbReference type="ARBA" id="ARBA00023134"/>
    </source>
</evidence>
<dbReference type="CDD" id="cd01895">
    <property type="entry name" value="EngA2"/>
    <property type="match status" value="1"/>
</dbReference>
<comment type="subunit">
    <text evidence="8">Associates with the 50S ribosomal subunit.</text>
</comment>